<dbReference type="EMBL" id="JAPDRQ010000048">
    <property type="protein sequence ID" value="KAJ9658654.1"/>
    <property type="molecule type" value="Genomic_DNA"/>
</dbReference>
<evidence type="ECO:0000313" key="2">
    <source>
        <dbReference type="Proteomes" id="UP001172386"/>
    </source>
</evidence>
<sequence length="326" mass="37039">MSQVHPYRSLNVPRDAPFELKPSPGKGWGAFATRRIVRGAMILKEWPLFIIQKPHEEITEVDVRKCFVQLGPGEKQQFMSIRDNASTTFMLMQHTFAENSFLLTGSPPTHGMFLLHSRFNHSCLPNAKVPEASGETIAIFATRDIVAGEEITFCYNTDFECRTKNERHRALRFVCDCKACLTGTLFQELSDLRRRLLRGLQYLTHGVDLDGKRQGSVSPIIVDTELRQAAENFSIPLSVRLVLWLLSMVLLEEEGLLDYLMIERLNPSILRMAGWFRTESNARVAKQAIAQDTWLGKFGMACRIYGLRDVADHEVAVILRVLQSRG</sequence>
<protein>
    <submittedName>
        <fullName evidence="1">Uncharacterized protein</fullName>
    </submittedName>
</protein>
<accession>A0ACC3ABS6</accession>
<gene>
    <name evidence="1" type="ORF">H2198_003532</name>
</gene>
<name>A0ACC3ABS6_9EURO</name>
<keyword evidence="2" id="KW-1185">Reference proteome</keyword>
<comment type="caution">
    <text evidence="1">The sequence shown here is derived from an EMBL/GenBank/DDBJ whole genome shotgun (WGS) entry which is preliminary data.</text>
</comment>
<proteinExistence type="predicted"/>
<organism evidence="1 2">
    <name type="scientific">Neophaeococcomyces mojaviensis</name>
    <dbReference type="NCBI Taxonomy" id="3383035"/>
    <lineage>
        <taxon>Eukaryota</taxon>
        <taxon>Fungi</taxon>
        <taxon>Dikarya</taxon>
        <taxon>Ascomycota</taxon>
        <taxon>Pezizomycotina</taxon>
        <taxon>Eurotiomycetes</taxon>
        <taxon>Chaetothyriomycetidae</taxon>
        <taxon>Chaetothyriales</taxon>
        <taxon>Chaetothyriales incertae sedis</taxon>
        <taxon>Neophaeococcomyces</taxon>
    </lineage>
</organism>
<dbReference type="Proteomes" id="UP001172386">
    <property type="component" value="Unassembled WGS sequence"/>
</dbReference>
<reference evidence="1" key="1">
    <citation type="submission" date="2022-10" db="EMBL/GenBank/DDBJ databases">
        <title>Culturing micro-colonial fungi from biological soil crusts in the Mojave desert and describing Neophaeococcomyces mojavensis, and introducing the new genera and species Taxawa tesnikishii.</title>
        <authorList>
            <person name="Kurbessoian T."/>
            <person name="Stajich J.E."/>
        </authorList>
    </citation>
    <scope>NUCLEOTIDE SEQUENCE</scope>
    <source>
        <strain evidence="1">JES_112</strain>
    </source>
</reference>
<evidence type="ECO:0000313" key="1">
    <source>
        <dbReference type="EMBL" id="KAJ9658654.1"/>
    </source>
</evidence>